<dbReference type="CDD" id="cd00610">
    <property type="entry name" value="OAT_like"/>
    <property type="match status" value="1"/>
</dbReference>
<keyword evidence="2 3" id="KW-0663">Pyridoxal phosphate</keyword>
<reference evidence="4 5" key="1">
    <citation type="journal article" date="2017" name="ISME J.">
        <title>Energy and carbon metabolisms in a deep terrestrial subsurface fluid microbial community.</title>
        <authorList>
            <person name="Momper L."/>
            <person name="Jungbluth S.P."/>
            <person name="Lee M.D."/>
            <person name="Amend J.P."/>
        </authorList>
    </citation>
    <scope>NUCLEOTIDE SEQUENCE [LARGE SCALE GENOMIC DNA]</scope>
    <source>
        <strain evidence="4">SURF_17</strain>
    </source>
</reference>
<comment type="caution">
    <text evidence="4">The sequence shown here is derived from an EMBL/GenBank/DDBJ whole genome shotgun (WGS) entry which is preliminary data.</text>
</comment>
<dbReference type="PANTHER" id="PTHR43713">
    <property type="entry name" value="GLUTAMATE-1-SEMIALDEHYDE 2,1-AMINOMUTASE"/>
    <property type="match status" value="1"/>
</dbReference>
<evidence type="ECO:0000313" key="5">
    <source>
        <dbReference type="Proteomes" id="UP000285961"/>
    </source>
</evidence>
<dbReference type="Proteomes" id="UP000285961">
    <property type="component" value="Unassembled WGS sequence"/>
</dbReference>
<dbReference type="GO" id="GO:0008483">
    <property type="term" value="F:transaminase activity"/>
    <property type="evidence" value="ECO:0007669"/>
    <property type="project" value="UniProtKB-KW"/>
</dbReference>
<dbReference type="InterPro" id="IPR005814">
    <property type="entry name" value="Aminotrans_3"/>
</dbReference>
<dbReference type="PANTHER" id="PTHR43713:SF3">
    <property type="entry name" value="GLUTAMATE-1-SEMIALDEHYDE 2,1-AMINOMUTASE 1, CHLOROPLASTIC-RELATED"/>
    <property type="match status" value="1"/>
</dbReference>
<comment type="cofactor">
    <cofactor evidence="1">
        <name>pyridoxal 5'-phosphate</name>
        <dbReference type="ChEBI" id="CHEBI:597326"/>
    </cofactor>
</comment>
<protein>
    <submittedName>
        <fullName evidence="4">Aspartate aminotransferase family protein</fullName>
    </submittedName>
</protein>
<dbReference type="InterPro" id="IPR015424">
    <property type="entry name" value="PyrdxlP-dep_Trfase"/>
</dbReference>
<dbReference type="GO" id="GO:0030170">
    <property type="term" value="F:pyridoxal phosphate binding"/>
    <property type="evidence" value="ECO:0007669"/>
    <property type="project" value="InterPro"/>
</dbReference>
<comment type="similarity">
    <text evidence="3">Belongs to the class-III pyridoxal-phosphate-dependent aminotransferase family.</text>
</comment>
<dbReference type="InterPro" id="IPR015421">
    <property type="entry name" value="PyrdxlP-dep_Trfase_major"/>
</dbReference>
<dbReference type="Gene3D" id="3.40.640.10">
    <property type="entry name" value="Type I PLP-dependent aspartate aminotransferase-like (Major domain)"/>
    <property type="match status" value="1"/>
</dbReference>
<dbReference type="SUPFAM" id="SSF53383">
    <property type="entry name" value="PLP-dependent transferases"/>
    <property type="match status" value="1"/>
</dbReference>
<evidence type="ECO:0000256" key="3">
    <source>
        <dbReference type="RuleBase" id="RU003560"/>
    </source>
</evidence>
<keyword evidence="4" id="KW-0808">Transferase</keyword>
<name>A0A419ETJ8_9BACT</name>
<dbReference type="Gene3D" id="3.90.1150.10">
    <property type="entry name" value="Aspartate Aminotransferase, domain 1"/>
    <property type="match status" value="1"/>
</dbReference>
<keyword evidence="4" id="KW-0032">Aminotransferase</keyword>
<evidence type="ECO:0000256" key="1">
    <source>
        <dbReference type="ARBA" id="ARBA00001933"/>
    </source>
</evidence>
<gene>
    <name evidence="4" type="ORF">C4532_14975</name>
</gene>
<proteinExistence type="inferred from homology"/>
<dbReference type="AlphaFoldDB" id="A0A419ETJ8"/>
<evidence type="ECO:0000256" key="2">
    <source>
        <dbReference type="ARBA" id="ARBA00022898"/>
    </source>
</evidence>
<sequence length="436" mass="47991">MEYSINTKKSKRLFKRAQKVLPGGVSHNLRFSSPYPIYIKEAYGGKFRDADGNEFIDYWDGHSGLILGHNPPEIVKALRRAVPKGTHWGLVNKNEVELAELVCEIVPCAEMVRFCCSGTEATMYAVRLARGFTGKKVILKAQGGWHGSNHDLSVAVTPPYDMEESMGLLPDITRYTKAFPVNDLDAVRKLVDENRNDFAGIIIEPVVTSGGGVACKPEFLQGLREITRETGAVLIFDEVITGFRLAPGGGQEYFGITPDLCTMGKNLCAGMPIGAVAGRRDIMELASPQHSSVKNERVFMGGGTYSANPLSMIAGKIALTIYRDRKDEIYPVLERRAARLRKGIEEAMGDCGINAMAQGISSLFIVLFPYEKGIQLTSTLDVFTKTDMFKNMEFQFRMLNHGIYLVHGGGCLCTEHSDADIDQTIEATAEVAKEMV</sequence>
<dbReference type="EMBL" id="QZKI01000107">
    <property type="protein sequence ID" value="RJP67231.1"/>
    <property type="molecule type" value="Genomic_DNA"/>
</dbReference>
<evidence type="ECO:0000313" key="4">
    <source>
        <dbReference type="EMBL" id="RJP67231.1"/>
    </source>
</evidence>
<organism evidence="4 5">
    <name type="scientific">Candidatus Abyssobacteria bacterium SURF_17</name>
    <dbReference type="NCBI Taxonomy" id="2093361"/>
    <lineage>
        <taxon>Bacteria</taxon>
        <taxon>Pseudomonadati</taxon>
        <taxon>Candidatus Hydrogenedentota</taxon>
        <taxon>Candidatus Abyssobacteria</taxon>
    </lineage>
</organism>
<dbReference type="InterPro" id="IPR015422">
    <property type="entry name" value="PyrdxlP-dep_Trfase_small"/>
</dbReference>
<accession>A0A419ETJ8</accession>
<dbReference type="Pfam" id="PF00202">
    <property type="entry name" value="Aminotran_3"/>
    <property type="match status" value="1"/>
</dbReference>